<name>A0ABU0J7F4_9HYPH</name>
<proteinExistence type="predicted"/>
<dbReference type="InterPro" id="IPR006179">
    <property type="entry name" value="5_nucleotidase/apyrase"/>
</dbReference>
<evidence type="ECO:0000313" key="3">
    <source>
        <dbReference type="Proteomes" id="UP001242480"/>
    </source>
</evidence>
<sequence length="447" mass="46547">MADRLRLLTTHDFFGSFAPVPTSFGTLPGGEGLRSRARALRKGGPTLWIDTGDLTQGGPLTPLTSGEGGFAAAAELGMDVTVVGNHELDFGTDFLLRNAPALKCPLLGGNAGIDLPATALLSTAIGPIGVIGLTHDALASMSAWSLTPDRVMPIRPDPAVDVAALAADLRRDGARAVVLALHDGVDWQIAPGRGYRPEPARLFDKLRAWARSVDVIAAGHTLGRFFGAIEGTPVLQPWPLGAEFGCIDLTFGGSQPAFGAPHGIGIEPAGPWTGHGAERIDAAADDVLGRLAAPLVALSGGPAPLACFIASAIRRLAGAEVAIAYVTYAQPPVDGVFAALPEGAVTRLQLLEIVPYSDHRIVAAEIAAETASRMPLLREPLPQKRSTAWRRDGTVPSSGRVTIATTAGAAAAVIECQAGERLAWHDTGTRLDRAVRHLLSHTAQASR</sequence>
<dbReference type="Proteomes" id="UP001242480">
    <property type="component" value="Unassembled WGS sequence"/>
</dbReference>
<gene>
    <name evidence="2" type="ORF">QO011_002210</name>
</gene>
<dbReference type="PANTHER" id="PTHR11575:SF24">
    <property type="entry name" value="5'-NUCLEOTIDASE"/>
    <property type="match status" value="1"/>
</dbReference>
<dbReference type="InterPro" id="IPR004843">
    <property type="entry name" value="Calcineurin-like_PHP"/>
</dbReference>
<dbReference type="SUPFAM" id="SSF56300">
    <property type="entry name" value="Metallo-dependent phosphatases"/>
    <property type="match status" value="1"/>
</dbReference>
<dbReference type="PANTHER" id="PTHR11575">
    <property type="entry name" value="5'-NUCLEOTIDASE-RELATED"/>
    <property type="match status" value="1"/>
</dbReference>
<accession>A0ABU0J7F4</accession>
<evidence type="ECO:0000259" key="1">
    <source>
        <dbReference type="Pfam" id="PF00149"/>
    </source>
</evidence>
<organism evidence="2 3">
    <name type="scientific">Labrys wisconsinensis</name>
    <dbReference type="NCBI Taxonomy" id="425677"/>
    <lineage>
        <taxon>Bacteria</taxon>
        <taxon>Pseudomonadati</taxon>
        <taxon>Pseudomonadota</taxon>
        <taxon>Alphaproteobacteria</taxon>
        <taxon>Hyphomicrobiales</taxon>
        <taxon>Xanthobacteraceae</taxon>
        <taxon>Labrys</taxon>
    </lineage>
</organism>
<dbReference type="RefSeq" id="WP_307271563.1">
    <property type="nucleotide sequence ID" value="NZ_JAUSVX010000003.1"/>
</dbReference>
<dbReference type="Gene3D" id="3.60.21.10">
    <property type="match status" value="1"/>
</dbReference>
<feature type="domain" description="Calcineurin-like phosphoesterase" evidence="1">
    <location>
        <begin position="40"/>
        <end position="221"/>
    </location>
</feature>
<dbReference type="Pfam" id="PF00149">
    <property type="entry name" value="Metallophos"/>
    <property type="match status" value="1"/>
</dbReference>
<protein>
    <recommendedName>
        <fullName evidence="1">Calcineurin-like phosphoesterase domain-containing protein</fullName>
    </recommendedName>
</protein>
<keyword evidence="3" id="KW-1185">Reference proteome</keyword>
<comment type="caution">
    <text evidence="2">The sequence shown here is derived from an EMBL/GenBank/DDBJ whole genome shotgun (WGS) entry which is preliminary data.</text>
</comment>
<evidence type="ECO:0000313" key="2">
    <source>
        <dbReference type="EMBL" id="MDQ0469199.1"/>
    </source>
</evidence>
<reference evidence="2 3" key="1">
    <citation type="submission" date="2023-07" db="EMBL/GenBank/DDBJ databases">
        <title>Genomic Encyclopedia of Type Strains, Phase IV (KMG-IV): sequencing the most valuable type-strain genomes for metagenomic binning, comparative biology and taxonomic classification.</title>
        <authorList>
            <person name="Goeker M."/>
        </authorList>
    </citation>
    <scope>NUCLEOTIDE SEQUENCE [LARGE SCALE GENOMIC DNA]</scope>
    <source>
        <strain evidence="2 3">DSM 19619</strain>
    </source>
</reference>
<dbReference type="InterPro" id="IPR029052">
    <property type="entry name" value="Metallo-depent_PP-like"/>
</dbReference>
<dbReference type="EMBL" id="JAUSVX010000003">
    <property type="protein sequence ID" value="MDQ0469199.1"/>
    <property type="molecule type" value="Genomic_DNA"/>
</dbReference>